<reference evidence="1 2" key="1">
    <citation type="submission" date="2019-04" db="EMBL/GenBank/DDBJ databases">
        <authorList>
            <person name="Feng G."/>
            <person name="Zhang J."/>
            <person name="Zhu H."/>
        </authorList>
    </citation>
    <scope>NUCLEOTIDE SEQUENCE [LARGE SCALE GENOMIC DNA]</scope>
    <source>
        <strain evidence="1 2">JCM 31653</strain>
    </source>
</reference>
<dbReference type="Proteomes" id="UP000297549">
    <property type="component" value="Unassembled WGS sequence"/>
</dbReference>
<organism evidence="1 2">
    <name type="scientific">Hymenobacter aquaticus</name>
    <dbReference type="NCBI Taxonomy" id="1867101"/>
    <lineage>
        <taxon>Bacteria</taxon>
        <taxon>Pseudomonadati</taxon>
        <taxon>Bacteroidota</taxon>
        <taxon>Cytophagia</taxon>
        <taxon>Cytophagales</taxon>
        <taxon>Hymenobacteraceae</taxon>
        <taxon>Hymenobacter</taxon>
    </lineage>
</organism>
<dbReference type="EMBL" id="SRLC01000001">
    <property type="protein sequence ID" value="TGE25270.1"/>
    <property type="molecule type" value="Genomic_DNA"/>
</dbReference>
<name>A0A4Z0Q5C7_9BACT</name>
<accession>A0A4Z0Q5C7</accession>
<comment type="caution">
    <text evidence="1">The sequence shown here is derived from an EMBL/GenBank/DDBJ whole genome shotgun (WGS) entry which is preliminary data.</text>
</comment>
<keyword evidence="2" id="KW-1185">Reference proteome</keyword>
<evidence type="ECO:0008006" key="3">
    <source>
        <dbReference type="Google" id="ProtNLM"/>
    </source>
</evidence>
<protein>
    <recommendedName>
        <fullName evidence="3">STAS/SEC14 domain-containing protein</fullName>
    </recommendedName>
</protein>
<dbReference type="AlphaFoldDB" id="A0A4Z0Q5C7"/>
<proteinExistence type="predicted"/>
<evidence type="ECO:0000313" key="1">
    <source>
        <dbReference type="EMBL" id="TGE25270.1"/>
    </source>
</evidence>
<dbReference type="OrthoDB" id="881824at2"/>
<dbReference type="RefSeq" id="WP_135462847.1">
    <property type="nucleotide sequence ID" value="NZ_SRLC01000001.1"/>
</dbReference>
<evidence type="ECO:0000313" key="2">
    <source>
        <dbReference type="Proteomes" id="UP000297549"/>
    </source>
</evidence>
<sequence length="138" mass="15256">MPFSSPSETLYFSNAALQLTHDPAGGYLRLRWTPKGGTEAELRAAYQQVQQAMQHFRTGRTMSIHQERPLIPVAVQQWLATEWIPGSVRLAGYSHCAIVESHNPMARLASQGVALSAPASLAFRHFPTEADADAWLRA</sequence>
<gene>
    <name evidence="1" type="ORF">E5K00_08795</name>
</gene>